<dbReference type="SMART" id="SM00642">
    <property type="entry name" value="Aamy"/>
    <property type="match status" value="1"/>
</dbReference>
<dbReference type="InterPro" id="IPR006047">
    <property type="entry name" value="GH13_cat_dom"/>
</dbReference>
<dbReference type="CDD" id="cd11336">
    <property type="entry name" value="AmyAc_MTSase"/>
    <property type="match status" value="1"/>
</dbReference>
<dbReference type="GO" id="GO:0047470">
    <property type="term" value="F:(1,4)-alpha-D-glucan 1-alpha-D-glucosylmutase activity"/>
    <property type="evidence" value="ECO:0007669"/>
    <property type="project" value="TreeGrafter"/>
</dbReference>
<dbReference type="RefSeq" id="WP_078001694.1">
    <property type="nucleotide sequence ID" value="NZ_MRUL01000002.1"/>
</dbReference>
<dbReference type="Gene3D" id="1.10.150.200">
    <property type="entry name" value="Maltooligosyl trehalose synthase, domain 3"/>
    <property type="match status" value="1"/>
</dbReference>
<keyword evidence="3" id="KW-1185">Reference proteome</keyword>
<comment type="caution">
    <text evidence="2">The sequence shown here is derived from an EMBL/GenBank/DDBJ whole genome shotgun (WGS) entry which is preliminary data.</text>
</comment>
<dbReference type="Pfam" id="PF00128">
    <property type="entry name" value="Alpha-amylase"/>
    <property type="match status" value="1"/>
</dbReference>
<evidence type="ECO:0000259" key="1">
    <source>
        <dbReference type="SMART" id="SM00642"/>
    </source>
</evidence>
<gene>
    <name evidence="2" type="ORF">BTJ39_05650</name>
</gene>
<evidence type="ECO:0000313" key="3">
    <source>
        <dbReference type="Proteomes" id="UP000190667"/>
    </source>
</evidence>
<dbReference type="EMBL" id="MRUL01000002">
    <property type="protein sequence ID" value="OON41441.1"/>
    <property type="molecule type" value="Genomic_DNA"/>
</dbReference>
<organism evidence="2 3">
    <name type="scientific">Izhakiella australiensis</name>
    <dbReference type="NCBI Taxonomy" id="1926881"/>
    <lineage>
        <taxon>Bacteria</taxon>
        <taxon>Pseudomonadati</taxon>
        <taxon>Pseudomonadota</taxon>
        <taxon>Gammaproteobacteria</taxon>
        <taxon>Enterobacterales</taxon>
        <taxon>Erwiniaceae</taxon>
        <taxon>Izhakiella</taxon>
    </lineage>
</organism>
<dbReference type="InterPro" id="IPR017853">
    <property type="entry name" value="GH"/>
</dbReference>
<accession>A0A1S8YQK5</accession>
<dbReference type="Gene3D" id="3.30.1590.10">
    <property type="entry name" value="Maltooligosyl trehalose synthase, domain 2"/>
    <property type="match status" value="1"/>
</dbReference>
<dbReference type="GO" id="GO:0030980">
    <property type="term" value="P:alpha-glucan catabolic process"/>
    <property type="evidence" value="ECO:0007669"/>
    <property type="project" value="TreeGrafter"/>
</dbReference>
<dbReference type="PANTHER" id="PTHR10357">
    <property type="entry name" value="ALPHA-AMYLASE FAMILY MEMBER"/>
    <property type="match status" value="1"/>
</dbReference>
<name>A0A1S8YQK5_9GAMM</name>
<dbReference type="AlphaFoldDB" id="A0A1S8YQK5"/>
<dbReference type="OrthoDB" id="9761577at2"/>
<sequence length="843" mass="93718">MTLPVATYRLQFRNGMTFDRAAALVPYLKKLGISHLYASPVFTAVGGSTHGYDVTDCCQIDPVLGGRAGFDRLAAALQDAGLQLILDIVPNHMAASLENAWWRDLIEHGRDSRYASCFDIDWSRPLTLPVLGDSFAAVLEKGELRIEADPQTGNPTLSYFDQHYPLTPASWKKRKGKLLQTNDAQEIARFHERQPWRLMSWRDARHTLSYRRFFEITGLVGIRVEEPEVFDATHALILELVHSGAVSGLRIDHVDGLSDPKGYLTQLRQAVGSQCYIIVEKILGAGERLPADWPVAGTTGYEFISALPDALIAAEGVSALRQSWEAMLSGPQERDAQLRAAKLQMVEVNFAGEFATLRQLALDYAATEGLAREQQITTALRELLLAFPVYRTYGNQHGLPQDDRVLLQQVVQAVEARLPPPDRRALGLLSDMLTAAVAPAARDTALRFCIRFQQLTGPLMAKAVEDTLFYRQHMALALNEVGADPLMTEFSLTRFYALMQARLEQQPGGLCATSTHDTKRGEDARARLYTLTEAPARWSALMASWRKAHRRQITLLADGPAPEPAVEWMICQGLAGAWPLRLSADDEAGLHALEARFIPYVEKALREAKLRTNWGDNNSDYENAVLAYARYIFSPAARKWRAEFIDALQPFIRAGLVNSLTQTLIKLTAPGIADIYQGSEGWDFSLVDPDNRREPDFTALAQRAEQMRTAQLATDQCWLDGSIKQYVISTLLNFRQQHPGLFSHGEFLPLTVTGQHPQQVIAFARQHGPQTLIVILPRLTLDALHGPYSLLAAACWSGTSIMLPEPLAGRRYLNLLRDEEVTLSQRVDIASIAGPLPFLILSG</sequence>
<evidence type="ECO:0000313" key="2">
    <source>
        <dbReference type="EMBL" id="OON41441.1"/>
    </source>
</evidence>
<dbReference type="STRING" id="1926881.BTJ39_05650"/>
<dbReference type="PANTHER" id="PTHR10357:SF216">
    <property type="entry name" value="MALTOOLIGOSYL TREHALOSE SYNTHASE-RELATED"/>
    <property type="match status" value="1"/>
</dbReference>
<dbReference type="InterPro" id="IPR013797">
    <property type="entry name" value="Maltooligo_trehalose_synth_4"/>
</dbReference>
<reference evidence="2 3" key="1">
    <citation type="submission" date="2016-12" db="EMBL/GenBank/DDBJ databases">
        <title>Izhakiella australiana sp. nov. of genus Izhakiella isolated from Australian desert.</title>
        <authorList>
            <person name="Ji M."/>
        </authorList>
    </citation>
    <scope>NUCLEOTIDE SEQUENCE [LARGE SCALE GENOMIC DNA]</scope>
    <source>
        <strain evidence="2 3">D4N98</strain>
    </source>
</reference>
<feature type="domain" description="Glycosyl hydrolase family 13 catalytic" evidence="1">
    <location>
        <begin position="12"/>
        <end position="417"/>
    </location>
</feature>
<dbReference type="Gene3D" id="1.10.10.470">
    <property type="entry name" value="Maltooligosyl trehalose synthase, domain 4"/>
    <property type="match status" value="1"/>
</dbReference>
<dbReference type="InterPro" id="IPR012767">
    <property type="entry name" value="Trehalose_TreY"/>
</dbReference>
<dbReference type="GO" id="GO:0005992">
    <property type="term" value="P:trehalose biosynthetic process"/>
    <property type="evidence" value="ECO:0007669"/>
    <property type="project" value="TreeGrafter"/>
</dbReference>
<dbReference type="NCBIfam" id="TIGR02401">
    <property type="entry name" value="trehalose_TreY"/>
    <property type="match status" value="1"/>
</dbReference>
<dbReference type="SUPFAM" id="SSF51445">
    <property type="entry name" value="(Trans)glycosidases"/>
    <property type="match status" value="1"/>
</dbReference>
<dbReference type="Proteomes" id="UP000190667">
    <property type="component" value="Unassembled WGS sequence"/>
</dbReference>
<proteinExistence type="predicted"/>
<dbReference type="Gene3D" id="3.20.20.80">
    <property type="entry name" value="Glycosidases"/>
    <property type="match status" value="1"/>
</dbReference>
<protein>
    <submittedName>
        <fullName evidence="2">Malto-oligosyltrehalose synthase</fullName>
    </submittedName>
</protein>